<feature type="transmembrane region" description="Helical" evidence="1">
    <location>
        <begin position="89"/>
        <end position="108"/>
    </location>
</feature>
<comment type="caution">
    <text evidence="2">The sequence shown here is derived from an EMBL/GenBank/DDBJ whole genome shotgun (WGS) entry which is preliminary data.</text>
</comment>
<keyword evidence="1" id="KW-0472">Membrane</keyword>
<reference evidence="2" key="2">
    <citation type="submission" date="2020-09" db="EMBL/GenBank/DDBJ databases">
        <authorList>
            <person name="Sun Q."/>
            <person name="Zhou Y."/>
        </authorList>
    </citation>
    <scope>NUCLEOTIDE SEQUENCE</scope>
    <source>
        <strain evidence="2">CGMCC 1.15388</strain>
    </source>
</reference>
<dbReference type="RefSeq" id="WP_188685889.1">
    <property type="nucleotide sequence ID" value="NZ_BMIS01000012.1"/>
</dbReference>
<feature type="transmembrane region" description="Helical" evidence="1">
    <location>
        <begin position="120"/>
        <end position="148"/>
    </location>
</feature>
<organism evidence="2 3">
    <name type="scientific">Nesterenkonia cremea</name>
    <dbReference type="NCBI Taxonomy" id="1882340"/>
    <lineage>
        <taxon>Bacteria</taxon>
        <taxon>Bacillati</taxon>
        <taxon>Actinomycetota</taxon>
        <taxon>Actinomycetes</taxon>
        <taxon>Micrococcales</taxon>
        <taxon>Micrococcaceae</taxon>
        <taxon>Nesterenkonia</taxon>
    </lineage>
</organism>
<feature type="transmembrane region" description="Helical" evidence="1">
    <location>
        <begin position="179"/>
        <end position="206"/>
    </location>
</feature>
<evidence type="ECO:0000313" key="2">
    <source>
        <dbReference type="EMBL" id="GGE75247.1"/>
    </source>
</evidence>
<dbReference type="EMBL" id="BMIS01000012">
    <property type="protein sequence ID" value="GGE75247.1"/>
    <property type="molecule type" value="Genomic_DNA"/>
</dbReference>
<gene>
    <name evidence="2" type="ORF">GCM10011401_23130</name>
</gene>
<evidence type="ECO:0000256" key="1">
    <source>
        <dbReference type="SAM" id="Phobius"/>
    </source>
</evidence>
<keyword evidence="1" id="KW-1133">Transmembrane helix</keyword>
<dbReference type="Proteomes" id="UP000633136">
    <property type="component" value="Unassembled WGS sequence"/>
</dbReference>
<evidence type="ECO:0008006" key="4">
    <source>
        <dbReference type="Google" id="ProtNLM"/>
    </source>
</evidence>
<reference evidence="2" key="1">
    <citation type="journal article" date="2014" name="Int. J. Syst. Evol. Microbiol.">
        <title>Complete genome sequence of Corynebacterium casei LMG S-19264T (=DSM 44701T), isolated from a smear-ripened cheese.</title>
        <authorList>
            <consortium name="US DOE Joint Genome Institute (JGI-PGF)"/>
            <person name="Walter F."/>
            <person name="Albersmeier A."/>
            <person name="Kalinowski J."/>
            <person name="Ruckert C."/>
        </authorList>
    </citation>
    <scope>NUCLEOTIDE SEQUENCE</scope>
    <source>
        <strain evidence="2">CGMCC 1.15388</strain>
    </source>
</reference>
<proteinExistence type="predicted"/>
<feature type="transmembrane region" description="Helical" evidence="1">
    <location>
        <begin position="154"/>
        <end position="172"/>
    </location>
</feature>
<sequence>MTSPASASGQGSAATAADPGETTIPAPLWAHALVAAGAAAIIATYVTVLMTQPATLGHDLGHTTLWVMLGYLTGGLLIAAGALPLIPRSFLALMPAAIALNIVVGQIVGTMTPIPLYLDALGSVVVGVIAGPAAGALTGVLTNVIWGVTINPTVIAFTAGAAFIGAAAGWAARIGAFRAIWSAVLIGLVAGIPAGALGAPVAAFVFGGGLGVGTGGVVATMQAAGLEMLYATTLQSLLSDTADKALIFLLALLVLRALPLRLLGRHPFTRHSLPTG</sequence>
<accession>A0A917ATY6</accession>
<keyword evidence="1" id="KW-0812">Transmembrane</keyword>
<feature type="transmembrane region" description="Helical" evidence="1">
    <location>
        <begin position="28"/>
        <end position="51"/>
    </location>
</feature>
<protein>
    <recommendedName>
        <fullName evidence="4">Energy-coupling factor transport system substrate-specific component</fullName>
    </recommendedName>
</protein>
<name>A0A917ATY6_9MICC</name>
<keyword evidence="3" id="KW-1185">Reference proteome</keyword>
<feature type="transmembrane region" description="Helical" evidence="1">
    <location>
        <begin position="245"/>
        <end position="263"/>
    </location>
</feature>
<evidence type="ECO:0000313" key="3">
    <source>
        <dbReference type="Proteomes" id="UP000633136"/>
    </source>
</evidence>
<dbReference type="AlphaFoldDB" id="A0A917ATY6"/>
<feature type="transmembrane region" description="Helical" evidence="1">
    <location>
        <begin position="63"/>
        <end position="83"/>
    </location>
</feature>